<comment type="caution">
    <text evidence="2">The sequence shown here is derived from an EMBL/GenBank/DDBJ whole genome shotgun (WGS) entry which is preliminary data.</text>
</comment>
<organism evidence="2 3">
    <name type="scientific">Lipingzhangella halophila</name>
    <dbReference type="NCBI Taxonomy" id="1783352"/>
    <lineage>
        <taxon>Bacteria</taxon>
        <taxon>Bacillati</taxon>
        <taxon>Actinomycetota</taxon>
        <taxon>Actinomycetes</taxon>
        <taxon>Streptosporangiales</taxon>
        <taxon>Nocardiopsidaceae</taxon>
        <taxon>Lipingzhangella</taxon>
    </lineage>
</organism>
<gene>
    <name evidence="2" type="ORF">F4561_005951</name>
</gene>
<proteinExistence type="predicted"/>
<feature type="region of interest" description="Disordered" evidence="1">
    <location>
        <begin position="175"/>
        <end position="228"/>
    </location>
</feature>
<accession>A0A7W7RN82</accession>
<name>A0A7W7RN82_9ACTN</name>
<protein>
    <submittedName>
        <fullName evidence="2">Uncharacterized protein</fullName>
    </submittedName>
</protein>
<evidence type="ECO:0000256" key="1">
    <source>
        <dbReference type="SAM" id="MobiDB-lite"/>
    </source>
</evidence>
<feature type="compositionally biased region" description="Acidic residues" evidence="1">
    <location>
        <begin position="186"/>
        <end position="198"/>
    </location>
</feature>
<reference evidence="2 3" key="1">
    <citation type="submission" date="2020-08" db="EMBL/GenBank/DDBJ databases">
        <title>Sequencing the genomes of 1000 actinobacteria strains.</title>
        <authorList>
            <person name="Klenk H.-P."/>
        </authorList>
    </citation>
    <scope>NUCLEOTIDE SEQUENCE [LARGE SCALE GENOMIC DNA]</scope>
    <source>
        <strain evidence="2 3">DSM 102030</strain>
    </source>
</reference>
<dbReference type="EMBL" id="JACHJT010000002">
    <property type="protein sequence ID" value="MBB4935057.1"/>
    <property type="molecule type" value="Genomic_DNA"/>
</dbReference>
<dbReference type="RefSeq" id="WP_184584840.1">
    <property type="nucleotide sequence ID" value="NZ_JACHJT010000002.1"/>
</dbReference>
<evidence type="ECO:0000313" key="2">
    <source>
        <dbReference type="EMBL" id="MBB4935057.1"/>
    </source>
</evidence>
<keyword evidence="3" id="KW-1185">Reference proteome</keyword>
<sequence length="228" mass="25014">MQKSRWRAHLPYILTLVVLLPTALGIPWWLERQDMLDRGVIPPEATPVSGDTARLAGSEWEYVGSVTEDEEPAPGVREVSAAFKVTPDDQLATDRLYSLCAFRALDGQGRTWETALAPTELPEDVATADGIKCTAPSGTEPMPVGEQTTIVATFEVPEDAVSSLRFEVAVATHDPEIDHDMTSEEALAELEEYTESLEGEDHGHDPDSEENPPKPEALSFPYREPEGE</sequence>
<dbReference type="Proteomes" id="UP000523007">
    <property type="component" value="Unassembled WGS sequence"/>
</dbReference>
<evidence type="ECO:0000313" key="3">
    <source>
        <dbReference type="Proteomes" id="UP000523007"/>
    </source>
</evidence>
<dbReference type="AlphaFoldDB" id="A0A7W7RN82"/>